<dbReference type="PANTHER" id="PTHR12599">
    <property type="entry name" value="PTERIN-4-ALPHA-CARBINOLAMINE DEHYDRATASE"/>
    <property type="match status" value="1"/>
</dbReference>
<evidence type="ECO:0000256" key="1">
    <source>
        <dbReference type="ARBA" id="ARBA00001554"/>
    </source>
</evidence>
<dbReference type="InterPro" id="IPR001533">
    <property type="entry name" value="Pterin_deHydtase"/>
</dbReference>
<name>A0A517QNR3_9PLAN</name>
<dbReference type="NCBIfam" id="NF002017">
    <property type="entry name" value="PRK00823.1-2"/>
    <property type="match status" value="1"/>
</dbReference>
<dbReference type="GO" id="GO:0006729">
    <property type="term" value="P:tetrahydrobiopterin biosynthetic process"/>
    <property type="evidence" value="ECO:0007669"/>
    <property type="project" value="InterPro"/>
</dbReference>
<keyword evidence="6" id="KW-1185">Reference proteome</keyword>
<organism evidence="5 6">
    <name type="scientific">Thalassoglobus polymorphus</name>
    <dbReference type="NCBI Taxonomy" id="2527994"/>
    <lineage>
        <taxon>Bacteria</taxon>
        <taxon>Pseudomonadati</taxon>
        <taxon>Planctomycetota</taxon>
        <taxon>Planctomycetia</taxon>
        <taxon>Planctomycetales</taxon>
        <taxon>Planctomycetaceae</taxon>
        <taxon>Thalassoglobus</taxon>
    </lineage>
</organism>
<evidence type="ECO:0000313" key="5">
    <source>
        <dbReference type="EMBL" id="QDT33244.1"/>
    </source>
</evidence>
<protein>
    <recommendedName>
        <fullName evidence="3">4a-hydroxytetrahydrobiopterin dehydratase</fullName>
        <ecNumber evidence="3">4.2.1.96</ecNumber>
    </recommendedName>
</protein>
<dbReference type="SUPFAM" id="SSF55248">
    <property type="entry name" value="PCD-like"/>
    <property type="match status" value="1"/>
</dbReference>
<proteinExistence type="inferred from homology"/>
<comment type="similarity">
    <text evidence="2">Belongs to the pterin-4-alpha-carbinolamine dehydratase family.</text>
</comment>
<reference evidence="5 6" key="1">
    <citation type="submission" date="2019-02" db="EMBL/GenBank/DDBJ databases">
        <title>Deep-cultivation of Planctomycetes and their phenomic and genomic characterization uncovers novel biology.</title>
        <authorList>
            <person name="Wiegand S."/>
            <person name="Jogler M."/>
            <person name="Boedeker C."/>
            <person name="Pinto D."/>
            <person name="Vollmers J."/>
            <person name="Rivas-Marin E."/>
            <person name="Kohn T."/>
            <person name="Peeters S.H."/>
            <person name="Heuer A."/>
            <person name="Rast P."/>
            <person name="Oberbeckmann S."/>
            <person name="Bunk B."/>
            <person name="Jeske O."/>
            <person name="Meyerdierks A."/>
            <person name="Storesund J.E."/>
            <person name="Kallscheuer N."/>
            <person name="Luecker S."/>
            <person name="Lage O.M."/>
            <person name="Pohl T."/>
            <person name="Merkel B.J."/>
            <person name="Hornburger P."/>
            <person name="Mueller R.-W."/>
            <person name="Bruemmer F."/>
            <person name="Labrenz M."/>
            <person name="Spormann A.M."/>
            <person name="Op den Camp H."/>
            <person name="Overmann J."/>
            <person name="Amann R."/>
            <person name="Jetten M.S.M."/>
            <person name="Mascher T."/>
            <person name="Medema M.H."/>
            <person name="Devos D.P."/>
            <person name="Kaster A.-K."/>
            <person name="Ovreas L."/>
            <person name="Rohde M."/>
            <person name="Galperin M.Y."/>
            <person name="Jogler C."/>
        </authorList>
    </citation>
    <scope>NUCLEOTIDE SEQUENCE [LARGE SCALE GENOMIC DNA]</scope>
    <source>
        <strain evidence="5 6">Mal48</strain>
    </source>
</reference>
<dbReference type="PANTHER" id="PTHR12599:SF0">
    <property type="entry name" value="PTERIN-4-ALPHA-CARBINOLAMINE DEHYDRATASE"/>
    <property type="match status" value="1"/>
</dbReference>
<dbReference type="CDD" id="cd00488">
    <property type="entry name" value="PCD_DCoH"/>
    <property type="match status" value="1"/>
</dbReference>
<evidence type="ECO:0000256" key="3">
    <source>
        <dbReference type="ARBA" id="ARBA00013252"/>
    </source>
</evidence>
<evidence type="ECO:0000313" key="6">
    <source>
        <dbReference type="Proteomes" id="UP000315724"/>
    </source>
</evidence>
<evidence type="ECO:0000256" key="2">
    <source>
        <dbReference type="ARBA" id="ARBA00006472"/>
    </source>
</evidence>
<evidence type="ECO:0000256" key="4">
    <source>
        <dbReference type="ARBA" id="ARBA00023239"/>
    </source>
</evidence>
<dbReference type="InterPro" id="IPR036428">
    <property type="entry name" value="PCD_sf"/>
</dbReference>
<comment type="catalytic activity">
    <reaction evidence="1">
        <text>(4aS,6R)-4a-hydroxy-L-erythro-5,6,7,8-tetrahydrobiopterin = (6R)-L-erythro-6,7-dihydrobiopterin + H2O</text>
        <dbReference type="Rhea" id="RHEA:11920"/>
        <dbReference type="ChEBI" id="CHEBI:15377"/>
        <dbReference type="ChEBI" id="CHEBI:15642"/>
        <dbReference type="ChEBI" id="CHEBI:43120"/>
        <dbReference type="EC" id="4.2.1.96"/>
    </reaction>
</comment>
<keyword evidence="4 5" id="KW-0456">Lyase</keyword>
<gene>
    <name evidence="5" type="ORF">Mal48_24970</name>
</gene>
<dbReference type="GO" id="GO:0008124">
    <property type="term" value="F:4-alpha-hydroxytetrahydrobiopterin dehydratase activity"/>
    <property type="evidence" value="ECO:0007669"/>
    <property type="project" value="UniProtKB-EC"/>
</dbReference>
<dbReference type="AlphaFoldDB" id="A0A517QNR3"/>
<dbReference type="Gene3D" id="3.30.1360.20">
    <property type="entry name" value="Transcriptional coactivator/pterin dehydratase"/>
    <property type="match status" value="1"/>
</dbReference>
<dbReference type="Pfam" id="PF01329">
    <property type="entry name" value="Pterin_4a"/>
    <property type="match status" value="1"/>
</dbReference>
<dbReference type="EC" id="4.2.1.96" evidence="3"/>
<dbReference type="RefSeq" id="WP_145199264.1">
    <property type="nucleotide sequence ID" value="NZ_CP036267.1"/>
</dbReference>
<sequence length="114" mass="13014">MADDVILTENEITETLKELPGWEAKDGWLRRKYKTPGWAHTMMLTNMIGYVAEAANHHPDLEIGYAQVIFKIQTHRVRAITESDAALAKKIHEAVTWLPSEESPLSGFPKKWIE</sequence>
<dbReference type="EMBL" id="CP036267">
    <property type="protein sequence ID" value="QDT33244.1"/>
    <property type="molecule type" value="Genomic_DNA"/>
</dbReference>
<dbReference type="KEGG" id="tpol:Mal48_24970"/>
<dbReference type="OrthoDB" id="15077at2"/>
<dbReference type="Proteomes" id="UP000315724">
    <property type="component" value="Chromosome"/>
</dbReference>
<accession>A0A517QNR3</accession>